<proteinExistence type="predicted"/>
<evidence type="ECO:0000313" key="4">
    <source>
        <dbReference type="Proteomes" id="UP001332243"/>
    </source>
</evidence>
<sequence>MTTTTQAPPSFTLTVKDVAHASHVAPSAVRFYEEHGLIHARRTTGNQRRFDENAACRIRFARLARRVGLTVREIADIFQALPEKPSAQDWARVSDSLVAEAEARVADLRHDLDALQTVTTRCTTGIVR</sequence>
<dbReference type="InterPro" id="IPR000551">
    <property type="entry name" value="MerR-type_HTH_dom"/>
</dbReference>
<dbReference type="PANTHER" id="PTHR30204">
    <property type="entry name" value="REDOX-CYCLING DRUG-SENSING TRANSCRIPTIONAL ACTIVATOR SOXR"/>
    <property type="match status" value="1"/>
</dbReference>
<keyword evidence="1" id="KW-0238">DNA-binding</keyword>
<name>A0ABU7S249_9ACTN</name>
<protein>
    <submittedName>
        <fullName evidence="3">MerR family transcriptional regulator</fullName>
    </submittedName>
</protein>
<reference evidence="3 4" key="1">
    <citation type="submission" date="2024-01" db="EMBL/GenBank/DDBJ databases">
        <title>Genome insights into Plantactinospora sonchi sp. nov.</title>
        <authorList>
            <person name="Wang L."/>
        </authorList>
    </citation>
    <scope>NUCLEOTIDE SEQUENCE [LARGE SCALE GENOMIC DNA]</scope>
    <source>
        <strain evidence="3 4">NEAU-QY2</strain>
    </source>
</reference>
<dbReference type="Pfam" id="PF13411">
    <property type="entry name" value="MerR_1"/>
    <property type="match status" value="1"/>
</dbReference>
<gene>
    <name evidence="3" type="ORF">V1633_30785</name>
</gene>
<organism evidence="3 4">
    <name type="scientific">Plantactinospora sonchi</name>
    <dbReference type="NCBI Taxonomy" id="1544735"/>
    <lineage>
        <taxon>Bacteria</taxon>
        <taxon>Bacillati</taxon>
        <taxon>Actinomycetota</taxon>
        <taxon>Actinomycetes</taxon>
        <taxon>Micromonosporales</taxon>
        <taxon>Micromonosporaceae</taxon>
        <taxon>Plantactinospora</taxon>
    </lineage>
</organism>
<evidence type="ECO:0000259" key="2">
    <source>
        <dbReference type="PROSITE" id="PS50937"/>
    </source>
</evidence>
<evidence type="ECO:0000313" key="3">
    <source>
        <dbReference type="EMBL" id="MEE6262875.1"/>
    </source>
</evidence>
<dbReference type="Gene3D" id="1.10.1660.10">
    <property type="match status" value="1"/>
</dbReference>
<dbReference type="Proteomes" id="UP001332243">
    <property type="component" value="Unassembled WGS sequence"/>
</dbReference>
<dbReference type="InterPro" id="IPR009061">
    <property type="entry name" value="DNA-bd_dom_put_sf"/>
</dbReference>
<dbReference type="RefSeq" id="WP_331217815.1">
    <property type="nucleotide sequence ID" value="NZ_JAZGQK010000032.1"/>
</dbReference>
<feature type="domain" description="HTH merR-type" evidence="2">
    <location>
        <begin position="12"/>
        <end position="80"/>
    </location>
</feature>
<dbReference type="SMART" id="SM00422">
    <property type="entry name" value="HTH_MERR"/>
    <property type="match status" value="1"/>
</dbReference>
<dbReference type="PANTHER" id="PTHR30204:SF0">
    <property type="entry name" value="REDOX-SENSITIVE TRANSCRIPTIONAL ACTIVATOR SOXR"/>
    <property type="match status" value="1"/>
</dbReference>
<dbReference type="PRINTS" id="PR00040">
    <property type="entry name" value="HTHMERR"/>
</dbReference>
<dbReference type="InterPro" id="IPR047057">
    <property type="entry name" value="MerR_fam"/>
</dbReference>
<evidence type="ECO:0000256" key="1">
    <source>
        <dbReference type="ARBA" id="ARBA00023125"/>
    </source>
</evidence>
<comment type="caution">
    <text evidence="3">The sequence shown here is derived from an EMBL/GenBank/DDBJ whole genome shotgun (WGS) entry which is preliminary data.</text>
</comment>
<dbReference type="PROSITE" id="PS50937">
    <property type="entry name" value="HTH_MERR_2"/>
    <property type="match status" value="1"/>
</dbReference>
<dbReference type="SUPFAM" id="SSF46955">
    <property type="entry name" value="Putative DNA-binding domain"/>
    <property type="match status" value="1"/>
</dbReference>
<dbReference type="EMBL" id="JAZGQK010000032">
    <property type="protein sequence ID" value="MEE6262875.1"/>
    <property type="molecule type" value="Genomic_DNA"/>
</dbReference>
<accession>A0ABU7S249</accession>
<keyword evidence="4" id="KW-1185">Reference proteome</keyword>